<evidence type="ECO:0000313" key="8">
    <source>
        <dbReference type="Proteomes" id="UP000321192"/>
    </source>
</evidence>
<evidence type="ECO:0000256" key="1">
    <source>
        <dbReference type="ARBA" id="ARBA00022741"/>
    </source>
</evidence>
<dbReference type="InterPro" id="IPR001650">
    <property type="entry name" value="Helicase_C-like"/>
</dbReference>
<keyword evidence="2" id="KW-0378">Hydrolase</keyword>
<dbReference type="PANTHER" id="PTHR47961:SF6">
    <property type="entry name" value="DNA-DIRECTED DNA POLYMERASE"/>
    <property type="match status" value="1"/>
</dbReference>
<keyword evidence="1" id="KW-0547">Nucleotide-binding</keyword>
<evidence type="ECO:0000256" key="4">
    <source>
        <dbReference type="ARBA" id="ARBA00022840"/>
    </source>
</evidence>
<dbReference type="SUPFAM" id="SSF52540">
    <property type="entry name" value="P-loop containing nucleoside triphosphate hydrolases"/>
    <property type="match status" value="2"/>
</dbReference>
<evidence type="ECO:0000313" key="7">
    <source>
        <dbReference type="EMBL" id="TXH91658.1"/>
    </source>
</evidence>
<dbReference type="PROSITE" id="PS51192">
    <property type="entry name" value="HELICASE_ATP_BIND_1"/>
    <property type="match status" value="1"/>
</dbReference>
<dbReference type="Pfam" id="PF00271">
    <property type="entry name" value="Helicase_C"/>
    <property type="match status" value="1"/>
</dbReference>
<gene>
    <name evidence="7" type="ORF">E6Q80_02140</name>
</gene>
<dbReference type="SMART" id="SM00487">
    <property type="entry name" value="DEXDc"/>
    <property type="match status" value="1"/>
</dbReference>
<dbReference type="EMBL" id="SSFD01000030">
    <property type="protein sequence ID" value="TXH91658.1"/>
    <property type="molecule type" value="Genomic_DNA"/>
</dbReference>
<dbReference type="Proteomes" id="UP000321192">
    <property type="component" value="Unassembled WGS sequence"/>
</dbReference>
<dbReference type="SMART" id="SM00490">
    <property type="entry name" value="HELICc"/>
    <property type="match status" value="1"/>
</dbReference>
<evidence type="ECO:0000256" key="3">
    <source>
        <dbReference type="ARBA" id="ARBA00022806"/>
    </source>
</evidence>
<dbReference type="InterPro" id="IPR050474">
    <property type="entry name" value="Hel308_SKI2-like"/>
</dbReference>
<protein>
    <submittedName>
        <fullName evidence="7">DEAD/DEAH box helicase</fullName>
    </submittedName>
</protein>
<feature type="domain" description="Helicase C-terminal" evidence="6">
    <location>
        <begin position="366"/>
        <end position="561"/>
    </location>
</feature>
<evidence type="ECO:0000256" key="2">
    <source>
        <dbReference type="ARBA" id="ARBA00022801"/>
    </source>
</evidence>
<comment type="caution">
    <text evidence="7">The sequence shown here is derived from an EMBL/GenBank/DDBJ whole genome shotgun (WGS) entry which is preliminary data.</text>
</comment>
<dbReference type="GO" id="GO:0003676">
    <property type="term" value="F:nucleic acid binding"/>
    <property type="evidence" value="ECO:0007669"/>
    <property type="project" value="InterPro"/>
</dbReference>
<keyword evidence="4" id="KW-0067">ATP-binding</keyword>
<dbReference type="RefSeq" id="WP_276656663.1">
    <property type="nucleotide sequence ID" value="NZ_SSFD01000030.1"/>
</dbReference>
<name>A0A5C7T5U2_THASP</name>
<reference evidence="7 8" key="1">
    <citation type="submission" date="2018-09" db="EMBL/GenBank/DDBJ databases">
        <title>Metagenome Assembled Genomes from an Advanced Water Purification Facility.</title>
        <authorList>
            <person name="Stamps B.W."/>
            <person name="Spear J.R."/>
        </authorList>
    </citation>
    <scope>NUCLEOTIDE SEQUENCE [LARGE SCALE GENOMIC DNA]</scope>
    <source>
        <strain evidence="7">Bin_27_1</strain>
    </source>
</reference>
<dbReference type="InterPro" id="IPR011545">
    <property type="entry name" value="DEAD/DEAH_box_helicase_dom"/>
</dbReference>
<proteinExistence type="predicted"/>
<sequence>MSTFAHDLSRRLTGHTSFWNYLGQLQGAGAVRTLARPLADTPTLDLERVLKLLYCASVFVQTEEDELKRLAQTIVLNTLLLHEDGELRERSLHVLTELGNFPGLSYAERTYGAGDQTLLGRMNRKVSQALNTVPINGLPVALTDYQKQVWDSLPMARALAVSAPTSAGKSFVVIEHLCRQAERHGQFTAVYIAPTRALLSEVHQKVLLRLKGRDDIRISTVPSLDPLQRTCQVFVLTQERLQVLLSIWDAAFNIVVVDEAQNLSDQARGMILQDCLQTVMSRSRGTQLVMLAPGATGLLEVARAIGVEALRPEFTGISPVLQNRIVVSKVKGRSKEMRLQLLRGPEDRVEIGNLESSLGLDNKATRLAAVALELGGGEGSLVYETGPRESEKTALQLMNELHRRLPNPQDQSLLELSAFIKEHIHPDYQLAAMVVYGVAYHYGRMPSLLREAIESSFKQTQTGLRYLVCTTTLAQGINLPARNVFIDTPKRGRGESLDPALLWNFAGRAGRLSQDVVGNVFLLDYDEWDTKPMDEFVPFEVTSAITTTLSSQFNGVMDAVRGDMPVAPPWNAEATRIRACAGLLIAKAAAGVSDQFIESVLPPDRLESAAEVAESAVGAAQRIGLPPSLLQANWTIDPYGLRRLYDRLVEKIDAGDLDNVIPLNPREAPEGLYQSIFKRILRTVDQQQGNFGALVAGLALQWMKGMPYPVILKYWVRRARLAEERSAQKAATTGSRPKRPRTVDALIREAFDLIEDVVRFRFVQLGKAYCDLLVLALHEKGLQKRIPEVYDFALALELGVSTETGTAFVELGLSRIAASALEDLFPSSSMTAVEARQALRALDVVANKLSPIIVAELDRLGLREPVTA</sequence>
<dbReference type="PROSITE" id="PS51194">
    <property type="entry name" value="HELICASE_CTER"/>
    <property type="match status" value="1"/>
</dbReference>
<dbReference type="PANTHER" id="PTHR47961">
    <property type="entry name" value="DNA POLYMERASE THETA, PUTATIVE (AFU_ORTHOLOGUE AFUA_1G05260)-RELATED"/>
    <property type="match status" value="1"/>
</dbReference>
<dbReference type="InterPro" id="IPR014001">
    <property type="entry name" value="Helicase_ATP-bd"/>
</dbReference>
<evidence type="ECO:0000259" key="5">
    <source>
        <dbReference type="PROSITE" id="PS51192"/>
    </source>
</evidence>
<dbReference type="Pfam" id="PF00270">
    <property type="entry name" value="DEAD"/>
    <property type="match status" value="1"/>
</dbReference>
<dbReference type="GO" id="GO:0016787">
    <property type="term" value="F:hydrolase activity"/>
    <property type="evidence" value="ECO:0007669"/>
    <property type="project" value="UniProtKB-KW"/>
</dbReference>
<accession>A0A5C7T5U2</accession>
<keyword evidence="3 7" id="KW-0347">Helicase</keyword>
<dbReference type="Gene3D" id="3.40.50.300">
    <property type="entry name" value="P-loop containing nucleotide triphosphate hydrolases"/>
    <property type="match status" value="2"/>
</dbReference>
<evidence type="ECO:0000259" key="6">
    <source>
        <dbReference type="PROSITE" id="PS51194"/>
    </source>
</evidence>
<dbReference type="InterPro" id="IPR027417">
    <property type="entry name" value="P-loop_NTPase"/>
</dbReference>
<dbReference type="GO" id="GO:0005524">
    <property type="term" value="F:ATP binding"/>
    <property type="evidence" value="ECO:0007669"/>
    <property type="project" value="UniProtKB-KW"/>
</dbReference>
<feature type="domain" description="Helicase ATP-binding" evidence="5">
    <location>
        <begin position="150"/>
        <end position="315"/>
    </location>
</feature>
<organism evidence="7 8">
    <name type="scientific">Thauera aminoaromatica</name>
    <dbReference type="NCBI Taxonomy" id="164330"/>
    <lineage>
        <taxon>Bacteria</taxon>
        <taxon>Pseudomonadati</taxon>
        <taxon>Pseudomonadota</taxon>
        <taxon>Betaproteobacteria</taxon>
        <taxon>Rhodocyclales</taxon>
        <taxon>Zoogloeaceae</taxon>
        <taxon>Thauera</taxon>
    </lineage>
</organism>
<dbReference type="AlphaFoldDB" id="A0A5C7T5U2"/>
<dbReference type="GO" id="GO:0004386">
    <property type="term" value="F:helicase activity"/>
    <property type="evidence" value="ECO:0007669"/>
    <property type="project" value="UniProtKB-KW"/>
</dbReference>